<evidence type="ECO:0000256" key="1">
    <source>
        <dbReference type="SAM" id="MobiDB-lite"/>
    </source>
</evidence>
<dbReference type="AlphaFoldDB" id="U5MPH3"/>
<evidence type="ECO:0000313" key="3">
    <source>
        <dbReference type="Proteomes" id="UP000017118"/>
    </source>
</evidence>
<dbReference type="EMBL" id="CP006721">
    <property type="protein sequence ID" value="AGX41347.1"/>
    <property type="molecule type" value="Genomic_DNA"/>
</dbReference>
<name>U5MPH3_CLOSA</name>
<feature type="compositionally biased region" description="Polar residues" evidence="1">
    <location>
        <begin position="64"/>
        <end position="75"/>
    </location>
</feature>
<dbReference type="PATRIC" id="fig|1345695.10.peg.4444"/>
<feature type="region of interest" description="Disordered" evidence="1">
    <location>
        <begin position="55"/>
        <end position="75"/>
    </location>
</feature>
<dbReference type="HOGENOM" id="CLU_2664676_0_0_9"/>
<dbReference type="KEGG" id="csb:CLSA_c02950"/>
<gene>
    <name evidence="2" type="ORF">CLSA_c02950</name>
</gene>
<accession>U5MPH3</accession>
<dbReference type="eggNOG" id="COG3599">
    <property type="taxonomic scope" value="Bacteria"/>
</dbReference>
<dbReference type="Proteomes" id="UP000017118">
    <property type="component" value="Chromosome"/>
</dbReference>
<protein>
    <submittedName>
        <fullName evidence="2">Uncharacterized protein</fullName>
    </submittedName>
</protein>
<sequence length="75" mass="8612">MKNLLLEIKKESDLSWNTGNSLTIDKIESFKKRYAKILANGFKEDYIANSESYSKKKSKKSTSLNLTDRLSGYND</sequence>
<organism evidence="2 3">
    <name type="scientific">Clostridium saccharobutylicum DSM 13864</name>
    <dbReference type="NCBI Taxonomy" id="1345695"/>
    <lineage>
        <taxon>Bacteria</taxon>
        <taxon>Bacillati</taxon>
        <taxon>Bacillota</taxon>
        <taxon>Clostridia</taxon>
        <taxon>Eubacteriales</taxon>
        <taxon>Clostridiaceae</taxon>
        <taxon>Clostridium</taxon>
    </lineage>
</organism>
<reference evidence="2 3" key="1">
    <citation type="journal article" date="2013" name="Genome Announc.">
        <title>Complete Genome Sequence of the Solvent Producer Clostridium saccharobutylicum NCP262 (DSM 13864).</title>
        <authorList>
            <person name="Poehlein A."/>
            <person name="Hartwich K."/>
            <person name="Krabben P."/>
            <person name="Ehrenreich A."/>
            <person name="Liebl W."/>
            <person name="Durre P."/>
            <person name="Gottschalk G."/>
            <person name="Daniel R."/>
        </authorList>
    </citation>
    <scope>NUCLEOTIDE SEQUENCE [LARGE SCALE GENOMIC DNA]</scope>
    <source>
        <strain evidence="2">DSM 13864</strain>
    </source>
</reference>
<proteinExistence type="predicted"/>
<keyword evidence="3" id="KW-1185">Reference proteome</keyword>
<evidence type="ECO:0000313" key="2">
    <source>
        <dbReference type="EMBL" id="AGX41347.1"/>
    </source>
</evidence>